<dbReference type="Pfam" id="PF01909">
    <property type="entry name" value="NTP_transf_2"/>
    <property type="match status" value="1"/>
</dbReference>
<dbReference type="EMBL" id="MEVI01000001">
    <property type="protein sequence ID" value="OGC55813.1"/>
    <property type="molecule type" value="Genomic_DNA"/>
</dbReference>
<dbReference type="GO" id="GO:0016779">
    <property type="term" value="F:nucleotidyltransferase activity"/>
    <property type="evidence" value="ECO:0007669"/>
    <property type="project" value="InterPro"/>
</dbReference>
<name>A0A1F4VGG3_UNCKA</name>
<evidence type="ECO:0000313" key="3">
    <source>
        <dbReference type="Proteomes" id="UP000176504"/>
    </source>
</evidence>
<evidence type="ECO:0000313" key="2">
    <source>
        <dbReference type="EMBL" id="OGC55813.1"/>
    </source>
</evidence>
<feature type="domain" description="Polymerase nucleotidyl transferase" evidence="1">
    <location>
        <begin position="15"/>
        <end position="78"/>
    </location>
</feature>
<dbReference type="InterPro" id="IPR052548">
    <property type="entry name" value="Type_VII_TA_antitoxin"/>
</dbReference>
<dbReference type="CDD" id="cd05403">
    <property type="entry name" value="NT_KNTase_like"/>
    <property type="match status" value="1"/>
</dbReference>
<proteinExistence type="predicted"/>
<reference evidence="2 3" key="1">
    <citation type="journal article" date="2016" name="Nat. Commun.">
        <title>Thousands of microbial genomes shed light on interconnected biogeochemical processes in an aquifer system.</title>
        <authorList>
            <person name="Anantharaman K."/>
            <person name="Brown C.T."/>
            <person name="Hug L.A."/>
            <person name="Sharon I."/>
            <person name="Castelle C.J."/>
            <person name="Probst A.J."/>
            <person name="Thomas B.C."/>
            <person name="Singh A."/>
            <person name="Wilkins M.J."/>
            <person name="Karaoz U."/>
            <person name="Brodie E.L."/>
            <person name="Williams K.H."/>
            <person name="Hubbard S.S."/>
            <person name="Banfield J.F."/>
        </authorList>
    </citation>
    <scope>NUCLEOTIDE SEQUENCE [LARGE SCALE GENOMIC DNA]</scope>
</reference>
<dbReference type="Gene3D" id="3.30.460.10">
    <property type="entry name" value="Beta Polymerase, domain 2"/>
    <property type="match status" value="1"/>
</dbReference>
<dbReference type="AlphaFoldDB" id="A0A1F4VGG3"/>
<dbReference type="SUPFAM" id="SSF81301">
    <property type="entry name" value="Nucleotidyltransferase"/>
    <property type="match status" value="1"/>
</dbReference>
<dbReference type="PANTHER" id="PTHR33933:SF1">
    <property type="entry name" value="PROTEIN ADENYLYLTRANSFERASE MNTA-RELATED"/>
    <property type="match status" value="1"/>
</dbReference>
<gene>
    <name evidence="2" type="ORF">A3A78_02135</name>
</gene>
<dbReference type="PANTHER" id="PTHR33933">
    <property type="entry name" value="NUCLEOTIDYLTRANSFERASE"/>
    <property type="match status" value="1"/>
</dbReference>
<dbReference type="Proteomes" id="UP000176504">
    <property type="component" value="Unassembled WGS sequence"/>
</dbReference>
<organism evidence="2 3">
    <name type="scientific">candidate division WWE3 bacterium RIFCSPLOWO2_01_FULL_41_18</name>
    <dbReference type="NCBI Taxonomy" id="1802625"/>
    <lineage>
        <taxon>Bacteria</taxon>
        <taxon>Katanobacteria</taxon>
    </lineage>
</organism>
<comment type="caution">
    <text evidence="2">The sequence shown here is derived from an EMBL/GenBank/DDBJ whole genome shotgun (WGS) entry which is preliminary data.</text>
</comment>
<dbReference type="InterPro" id="IPR043519">
    <property type="entry name" value="NT_sf"/>
</dbReference>
<dbReference type="InterPro" id="IPR002934">
    <property type="entry name" value="Polymerase_NTP_transf_dom"/>
</dbReference>
<accession>A0A1F4VGG3</accession>
<sequence>MDRKTLLRDEPKNLIKTLRKAFQANGVPVDKIIIFGSYAKKTNRPDSDLDLCVVSKSFGKDSLKEMMELTKISSRIDPMIEIHPYNPQDLNNKFDPLAKEIREHGILGY</sequence>
<protein>
    <recommendedName>
        <fullName evidence="1">Polymerase nucleotidyl transferase domain-containing protein</fullName>
    </recommendedName>
</protein>
<evidence type="ECO:0000259" key="1">
    <source>
        <dbReference type="Pfam" id="PF01909"/>
    </source>
</evidence>